<accession>A0A1Y5R9Q6</accession>
<reference evidence="9 10" key="1">
    <citation type="submission" date="2017-03" db="EMBL/GenBank/DDBJ databases">
        <authorList>
            <person name="Afonso C.L."/>
            <person name="Miller P.J."/>
            <person name="Scott M.A."/>
            <person name="Spackman E."/>
            <person name="Goraichik I."/>
            <person name="Dimitrov K.M."/>
            <person name="Suarez D.L."/>
            <person name="Swayne D.E."/>
        </authorList>
    </citation>
    <scope>NUCLEOTIDE SEQUENCE [LARGE SCALE GENOMIC DNA]</scope>
    <source>
        <strain evidence="9 10">CECT 8287</strain>
    </source>
</reference>
<dbReference type="InterPro" id="IPR000917">
    <property type="entry name" value="Sulfatase_N"/>
</dbReference>
<dbReference type="InterPro" id="IPR017850">
    <property type="entry name" value="Alkaline_phosphatase_core_sf"/>
</dbReference>
<sequence length="487" mass="53247">MRTNAMKFVFALFIGLSAMGSALAQSKQPNVVLMLADNLGYGDVGAYGAGEIRGMPTPHIDQLAAEGLRLTQFLVEPGCTPSRAGLMTGRYSIRSGLSKIILRGTTNTLKAEEVTLAEVFKSRGYRTAYMGKWHLGSDEESQPQNQGFDEWRFGFFGTTEATLYGESMARTKAPEKWQALIPQIIEADHAGGPVKPVRAYDLEYRRFVDRDIANAAVNYINTHAGSDTPFFLFLGWTRPHYPNDSAPEYHGKSRIGSYGDSVMELDGRTGEVLAALSEAGIEDDTIVIFLSDNGPTKTSGTVSEINNGSAGPWRGELGDGLEGSIRTIGMIRWPGRIAPGVTNEMISIHDFLPTLANIIGADTPSNRPMDGIDQSAFLLGQQPNSNREHLLTFIGDRLVAVRYRQWRMYPVSFSSTDGTATTGGYLGRMGETAGLPEIYNIEADPREERNVGAENGWLVVPYLQLIGEYMATVQDHPNPKAANLTDF</sequence>
<dbReference type="PANTHER" id="PTHR42693:SF42">
    <property type="entry name" value="ARYLSULFATASE G"/>
    <property type="match status" value="1"/>
</dbReference>
<dbReference type="RefSeq" id="WP_217807654.1">
    <property type="nucleotide sequence ID" value="NZ_FWFL01000001.1"/>
</dbReference>
<feature type="signal peptide" evidence="7">
    <location>
        <begin position="1"/>
        <end position="24"/>
    </location>
</feature>
<dbReference type="PANTHER" id="PTHR42693">
    <property type="entry name" value="ARYLSULFATASE FAMILY MEMBER"/>
    <property type="match status" value="1"/>
</dbReference>
<dbReference type="EC" id="3.1.6.1" evidence="9"/>
<evidence type="ECO:0000256" key="7">
    <source>
        <dbReference type="SAM" id="SignalP"/>
    </source>
</evidence>
<evidence type="ECO:0000256" key="2">
    <source>
        <dbReference type="ARBA" id="ARBA00008779"/>
    </source>
</evidence>
<dbReference type="GO" id="GO:0004065">
    <property type="term" value="F:arylsulfatase activity"/>
    <property type="evidence" value="ECO:0007669"/>
    <property type="project" value="UniProtKB-EC"/>
</dbReference>
<keyword evidence="4 7" id="KW-0732">Signal</keyword>
<protein>
    <submittedName>
        <fullName evidence="9">Arylsulfatase</fullName>
        <ecNumber evidence="9">3.1.6.1</ecNumber>
    </submittedName>
</protein>
<evidence type="ECO:0000256" key="1">
    <source>
        <dbReference type="ARBA" id="ARBA00001913"/>
    </source>
</evidence>
<comment type="similarity">
    <text evidence="2">Belongs to the sulfatase family.</text>
</comment>
<dbReference type="Pfam" id="PF00884">
    <property type="entry name" value="Sulfatase"/>
    <property type="match status" value="1"/>
</dbReference>
<keyword evidence="3" id="KW-0479">Metal-binding</keyword>
<dbReference type="SUPFAM" id="SSF53649">
    <property type="entry name" value="Alkaline phosphatase-like"/>
    <property type="match status" value="1"/>
</dbReference>
<keyword evidence="6" id="KW-0106">Calcium</keyword>
<dbReference type="Proteomes" id="UP000193827">
    <property type="component" value="Unassembled WGS sequence"/>
</dbReference>
<feature type="domain" description="Sulfatase N-terminal" evidence="8">
    <location>
        <begin position="29"/>
        <end position="360"/>
    </location>
</feature>
<feature type="chain" id="PRO_5013119680" evidence="7">
    <location>
        <begin position="25"/>
        <end position="487"/>
    </location>
</feature>
<evidence type="ECO:0000256" key="3">
    <source>
        <dbReference type="ARBA" id="ARBA00022723"/>
    </source>
</evidence>
<dbReference type="InterPro" id="IPR050738">
    <property type="entry name" value="Sulfatase"/>
</dbReference>
<evidence type="ECO:0000256" key="4">
    <source>
        <dbReference type="ARBA" id="ARBA00022729"/>
    </source>
</evidence>
<evidence type="ECO:0000313" key="9">
    <source>
        <dbReference type="EMBL" id="SLN09533.1"/>
    </source>
</evidence>
<evidence type="ECO:0000256" key="5">
    <source>
        <dbReference type="ARBA" id="ARBA00022801"/>
    </source>
</evidence>
<dbReference type="EMBL" id="FWFL01000001">
    <property type="protein sequence ID" value="SLN09533.1"/>
    <property type="molecule type" value="Genomic_DNA"/>
</dbReference>
<dbReference type="AlphaFoldDB" id="A0A1Y5R9Q6"/>
<dbReference type="Gene3D" id="3.30.1120.10">
    <property type="match status" value="1"/>
</dbReference>
<evidence type="ECO:0000259" key="8">
    <source>
        <dbReference type="Pfam" id="PF00884"/>
    </source>
</evidence>
<evidence type="ECO:0000256" key="6">
    <source>
        <dbReference type="ARBA" id="ARBA00022837"/>
    </source>
</evidence>
<proteinExistence type="inferred from homology"/>
<dbReference type="Gene3D" id="3.40.720.10">
    <property type="entry name" value="Alkaline Phosphatase, subunit A"/>
    <property type="match status" value="1"/>
</dbReference>
<organism evidence="9 10">
    <name type="scientific">Roseovarius litorisediminis</name>
    <dbReference type="NCBI Taxonomy" id="1312363"/>
    <lineage>
        <taxon>Bacteria</taxon>
        <taxon>Pseudomonadati</taxon>
        <taxon>Pseudomonadota</taxon>
        <taxon>Alphaproteobacteria</taxon>
        <taxon>Rhodobacterales</taxon>
        <taxon>Roseobacteraceae</taxon>
        <taxon>Roseovarius</taxon>
    </lineage>
</organism>
<comment type="cofactor">
    <cofactor evidence="1">
        <name>Ca(2+)</name>
        <dbReference type="ChEBI" id="CHEBI:29108"/>
    </cofactor>
</comment>
<gene>
    <name evidence="9" type="primary">atsA_2</name>
    <name evidence="9" type="ORF">PEL8287_00017</name>
</gene>
<keyword evidence="10" id="KW-1185">Reference proteome</keyword>
<dbReference type="GO" id="GO:0046872">
    <property type="term" value="F:metal ion binding"/>
    <property type="evidence" value="ECO:0007669"/>
    <property type="project" value="UniProtKB-KW"/>
</dbReference>
<keyword evidence="5 9" id="KW-0378">Hydrolase</keyword>
<name>A0A1Y5R9Q6_9RHOB</name>
<evidence type="ECO:0000313" key="10">
    <source>
        <dbReference type="Proteomes" id="UP000193827"/>
    </source>
</evidence>